<evidence type="ECO:0000313" key="3">
    <source>
        <dbReference type="Proteomes" id="UP000019489"/>
    </source>
</evidence>
<dbReference type="Proteomes" id="UP000019489">
    <property type="component" value="Unassembled WGS sequence"/>
</dbReference>
<sequence>MRDDGLGRVWVGPHRTGGCLMATNDTNSDVTTDTDDVLAPAGSAEASAEAPVEAPAPAAAAPRKRASRRVTKKAAAPRASAPIDTAYAAPPPGDEGSGGHAAEDSAQPGPDAGAEATA</sequence>
<feature type="compositionally biased region" description="Basic residues" evidence="1">
    <location>
        <begin position="62"/>
        <end position="72"/>
    </location>
</feature>
<dbReference type="EMBL" id="AWSA01000042">
    <property type="protein sequence ID" value="EWT00479.1"/>
    <property type="molecule type" value="Genomic_DNA"/>
</dbReference>
<proteinExistence type="predicted"/>
<feature type="non-terminal residue" evidence="2">
    <location>
        <position position="118"/>
    </location>
</feature>
<protein>
    <submittedName>
        <fullName evidence="2">Uncharacterized protein</fullName>
    </submittedName>
</protein>
<evidence type="ECO:0000256" key="1">
    <source>
        <dbReference type="SAM" id="MobiDB-lite"/>
    </source>
</evidence>
<accession>W9G9F1</accession>
<keyword evidence="3" id="KW-1185">Reference proteome</keyword>
<dbReference type="AlphaFoldDB" id="W9G9F1"/>
<reference evidence="2 3" key="1">
    <citation type="submission" date="2013-08" db="EMBL/GenBank/DDBJ databases">
        <title>Intrasporangium oryzae NRRL B-24470.</title>
        <authorList>
            <person name="Liu H."/>
            <person name="Wang G."/>
        </authorList>
    </citation>
    <scope>NUCLEOTIDE SEQUENCE [LARGE SCALE GENOMIC DNA]</scope>
    <source>
        <strain evidence="2 3">NRRL B-24470</strain>
    </source>
</reference>
<name>W9G9F1_9MICO</name>
<evidence type="ECO:0000313" key="2">
    <source>
        <dbReference type="EMBL" id="EWT00479.1"/>
    </source>
</evidence>
<feature type="region of interest" description="Disordered" evidence="1">
    <location>
        <begin position="1"/>
        <end position="118"/>
    </location>
</feature>
<feature type="compositionally biased region" description="Low complexity" evidence="1">
    <location>
        <begin position="23"/>
        <end position="61"/>
    </location>
</feature>
<comment type="caution">
    <text evidence="2">The sequence shown here is derived from an EMBL/GenBank/DDBJ whole genome shotgun (WGS) entry which is preliminary data.</text>
</comment>
<organism evidence="2 3">
    <name type="scientific">Intrasporangium oryzae NRRL B-24470</name>
    <dbReference type="NCBI Taxonomy" id="1386089"/>
    <lineage>
        <taxon>Bacteria</taxon>
        <taxon>Bacillati</taxon>
        <taxon>Actinomycetota</taxon>
        <taxon>Actinomycetes</taxon>
        <taxon>Micrococcales</taxon>
        <taxon>Intrasporangiaceae</taxon>
        <taxon>Intrasporangium</taxon>
    </lineage>
</organism>
<gene>
    <name evidence="2" type="ORF">N865_15635</name>
</gene>